<organism evidence="8 9">
    <name type="scientific">Streptomyces caeni</name>
    <dbReference type="NCBI Taxonomy" id="2307231"/>
    <lineage>
        <taxon>Bacteria</taxon>
        <taxon>Bacillati</taxon>
        <taxon>Actinomycetota</taxon>
        <taxon>Actinomycetes</taxon>
        <taxon>Kitasatosporales</taxon>
        <taxon>Streptomycetaceae</taxon>
        <taxon>Streptomyces</taxon>
    </lineage>
</organism>
<dbReference type="PROSITE" id="PS51755">
    <property type="entry name" value="OMPR_PHOB"/>
    <property type="match status" value="1"/>
</dbReference>
<dbReference type="InterPro" id="IPR051677">
    <property type="entry name" value="AfsR-DnrI-RedD_regulator"/>
</dbReference>
<dbReference type="EMBL" id="JBHUDX010000053">
    <property type="protein sequence ID" value="MFD1660489.1"/>
    <property type="molecule type" value="Genomic_DNA"/>
</dbReference>
<dbReference type="Proteomes" id="UP001597261">
    <property type="component" value="Unassembled WGS sequence"/>
</dbReference>
<dbReference type="InterPro" id="IPR011990">
    <property type="entry name" value="TPR-like_helical_dom_sf"/>
</dbReference>
<feature type="domain" description="OmpR/PhoB-type" evidence="7">
    <location>
        <begin position="1"/>
        <end position="96"/>
    </location>
</feature>
<comment type="similarity">
    <text evidence="1">Belongs to the AfsR/DnrI/RedD regulatory family.</text>
</comment>
<dbReference type="InterPro" id="IPR005158">
    <property type="entry name" value="BTAD"/>
</dbReference>
<keyword evidence="2" id="KW-0902">Two-component regulatory system</keyword>
<evidence type="ECO:0000259" key="7">
    <source>
        <dbReference type="PROSITE" id="PS51755"/>
    </source>
</evidence>
<dbReference type="SMART" id="SM01043">
    <property type="entry name" value="BTAD"/>
    <property type="match status" value="1"/>
</dbReference>
<dbReference type="InterPro" id="IPR036388">
    <property type="entry name" value="WH-like_DNA-bd_sf"/>
</dbReference>
<evidence type="ECO:0000313" key="8">
    <source>
        <dbReference type="EMBL" id="MFD1660489.1"/>
    </source>
</evidence>
<proteinExistence type="inferred from homology"/>
<reference evidence="9" key="1">
    <citation type="journal article" date="2019" name="Int. J. Syst. Evol. Microbiol.">
        <title>The Global Catalogue of Microorganisms (GCM) 10K type strain sequencing project: providing services to taxonomists for standard genome sequencing and annotation.</title>
        <authorList>
            <consortium name="The Broad Institute Genomics Platform"/>
            <consortium name="The Broad Institute Genome Sequencing Center for Infectious Disease"/>
            <person name="Wu L."/>
            <person name="Ma J."/>
        </authorList>
    </citation>
    <scope>NUCLEOTIDE SEQUENCE [LARGE SCALE GENOMIC DNA]</scope>
    <source>
        <strain evidence="9">CGMCC 1.12470</strain>
    </source>
</reference>
<dbReference type="SMART" id="SM00862">
    <property type="entry name" value="Trans_reg_C"/>
    <property type="match status" value="1"/>
</dbReference>
<evidence type="ECO:0000313" key="9">
    <source>
        <dbReference type="Proteomes" id="UP001597261"/>
    </source>
</evidence>
<sequence>MFIALLGPVTVNADGRRYGMANKVRNMLAALALEAGRAVSYEELADELWSEQSLGNTRNALQAHATRLRKVLDTAVGQSGPASLVRAVWGGYVLDVQPSSVDSNRFLELATQGSEALSRDPERALTLFQESLALWRGPALLNARDGFRCRGAAALLEERRLTVWEGLVRARMLLGDESHAIAELQQLVAQHPLRETFCDLLMLALYRSGRQGDALELFRVTRRHLVEELGVQPGLSLQRRHAEILSHDPALTLSSAVRPGPGEPAGTRY</sequence>
<keyword evidence="3" id="KW-0805">Transcription regulation</keyword>
<gene>
    <name evidence="8" type="ORF">ACFSL4_20325</name>
</gene>
<dbReference type="Gene3D" id="1.10.10.10">
    <property type="entry name" value="Winged helix-like DNA-binding domain superfamily/Winged helix DNA-binding domain"/>
    <property type="match status" value="1"/>
</dbReference>
<evidence type="ECO:0000256" key="3">
    <source>
        <dbReference type="ARBA" id="ARBA00023015"/>
    </source>
</evidence>
<dbReference type="RefSeq" id="WP_381084628.1">
    <property type="nucleotide sequence ID" value="NZ_JBHUDX010000053.1"/>
</dbReference>
<accession>A0ABW4IV81</accession>
<dbReference type="InterPro" id="IPR016032">
    <property type="entry name" value="Sig_transdc_resp-reg_C-effctor"/>
</dbReference>
<dbReference type="PANTHER" id="PTHR35807:SF1">
    <property type="entry name" value="TRANSCRIPTIONAL REGULATOR REDD"/>
    <property type="match status" value="1"/>
</dbReference>
<dbReference type="CDD" id="cd15831">
    <property type="entry name" value="BTAD"/>
    <property type="match status" value="1"/>
</dbReference>
<dbReference type="SUPFAM" id="SSF48452">
    <property type="entry name" value="TPR-like"/>
    <property type="match status" value="1"/>
</dbReference>
<evidence type="ECO:0000256" key="4">
    <source>
        <dbReference type="ARBA" id="ARBA00023125"/>
    </source>
</evidence>
<dbReference type="InterPro" id="IPR001867">
    <property type="entry name" value="OmpR/PhoB-type_DNA-bd"/>
</dbReference>
<evidence type="ECO:0000256" key="2">
    <source>
        <dbReference type="ARBA" id="ARBA00023012"/>
    </source>
</evidence>
<evidence type="ECO:0000256" key="6">
    <source>
        <dbReference type="PROSITE-ProRule" id="PRU01091"/>
    </source>
</evidence>
<comment type="caution">
    <text evidence="8">The sequence shown here is derived from an EMBL/GenBank/DDBJ whole genome shotgun (WGS) entry which is preliminary data.</text>
</comment>
<feature type="DNA-binding region" description="OmpR/PhoB-type" evidence="6">
    <location>
        <begin position="1"/>
        <end position="96"/>
    </location>
</feature>
<evidence type="ECO:0000256" key="1">
    <source>
        <dbReference type="ARBA" id="ARBA00005820"/>
    </source>
</evidence>
<keyword evidence="4 6" id="KW-0238">DNA-binding</keyword>
<dbReference type="SUPFAM" id="SSF46894">
    <property type="entry name" value="C-terminal effector domain of the bipartite response regulators"/>
    <property type="match status" value="1"/>
</dbReference>
<name>A0ABW4IV81_9ACTN</name>
<dbReference type="Gene3D" id="1.25.40.10">
    <property type="entry name" value="Tetratricopeptide repeat domain"/>
    <property type="match status" value="1"/>
</dbReference>
<dbReference type="PANTHER" id="PTHR35807">
    <property type="entry name" value="TRANSCRIPTIONAL REGULATOR REDD-RELATED"/>
    <property type="match status" value="1"/>
</dbReference>
<keyword evidence="5" id="KW-0804">Transcription</keyword>
<evidence type="ECO:0000256" key="5">
    <source>
        <dbReference type="ARBA" id="ARBA00023163"/>
    </source>
</evidence>
<keyword evidence="9" id="KW-1185">Reference proteome</keyword>
<dbReference type="Pfam" id="PF00486">
    <property type="entry name" value="Trans_reg_C"/>
    <property type="match status" value="1"/>
</dbReference>
<dbReference type="Pfam" id="PF03704">
    <property type="entry name" value="BTAD"/>
    <property type="match status" value="1"/>
</dbReference>
<protein>
    <submittedName>
        <fullName evidence="8">BTAD domain-containing putative transcriptional regulator</fullName>
    </submittedName>
</protein>